<dbReference type="GO" id="GO:0016705">
    <property type="term" value="F:oxidoreductase activity, acting on paired donors, with incorporation or reduction of molecular oxygen"/>
    <property type="evidence" value="ECO:0007669"/>
    <property type="project" value="InterPro"/>
</dbReference>
<dbReference type="Gene3D" id="1.10.630.10">
    <property type="entry name" value="Cytochrome P450"/>
    <property type="match status" value="1"/>
</dbReference>
<dbReference type="GO" id="GO:0004497">
    <property type="term" value="F:monooxygenase activity"/>
    <property type="evidence" value="ECO:0007669"/>
    <property type="project" value="UniProtKB-KW"/>
</dbReference>
<evidence type="ECO:0000256" key="9">
    <source>
        <dbReference type="RuleBase" id="RU000461"/>
    </source>
</evidence>
<gene>
    <name evidence="11" type="ORF">KC19_7G160900</name>
</gene>
<evidence type="ECO:0000256" key="10">
    <source>
        <dbReference type="SAM" id="Phobius"/>
    </source>
</evidence>
<evidence type="ECO:0000256" key="5">
    <source>
        <dbReference type="ARBA" id="ARBA00023002"/>
    </source>
</evidence>
<keyword evidence="10" id="KW-0812">Transmembrane</keyword>
<proteinExistence type="inferred from homology"/>
<evidence type="ECO:0000256" key="8">
    <source>
        <dbReference type="PIRSR" id="PIRSR602401-1"/>
    </source>
</evidence>
<dbReference type="AlphaFoldDB" id="A0A8T0HCB0"/>
<keyword evidence="7 9" id="KW-0503">Monooxygenase</keyword>
<dbReference type="Pfam" id="PF00067">
    <property type="entry name" value="p450"/>
    <property type="match status" value="1"/>
</dbReference>
<dbReference type="FunFam" id="1.10.630.10:FF:000126">
    <property type="entry name" value="Predicted protein"/>
    <property type="match status" value="1"/>
</dbReference>
<dbReference type="EMBL" id="CM026428">
    <property type="protein sequence ID" value="KAG0567789.1"/>
    <property type="molecule type" value="Genomic_DNA"/>
</dbReference>
<evidence type="ECO:0008006" key="13">
    <source>
        <dbReference type="Google" id="ProtNLM"/>
    </source>
</evidence>
<dbReference type="PROSITE" id="PS00086">
    <property type="entry name" value="CYTOCHROME_P450"/>
    <property type="match status" value="1"/>
</dbReference>
<dbReference type="InterPro" id="IPR017972">
    <property type="entry name" value="Cyt_P450_CS"/>
</dbReference>
<protein>
    <recommendedName>
        <fullName evidence="13">Cytochrome P450</fullName>
    </recommendedName>
</protein>
<evidence type="ECO:0000313" key="12">
    <source>
        <dbReference type="Proteomes" id="UP000822688"/>
    </source>
</evidence>
<feature type="transmembrane region" description="Helical" evidence="10">
    <location>
        <begin position="6"/>
        <end position="25"/>
    </location>
</feature>
<comment type="caution">
    <text evidence="11">The sequence shown here is derived from an EMBL/GenBank/DDBJ whole genome shotgun (WGS) entry which is preliminary data.</text>
</comment>
<evidence type="ECO:0000256" key="3">
    <source>
        <dbReference type="ARBA" id="ARBA00022617"/>
    </source>
</evidence>
<dbReference type="SUPFAM" id="SSF48264">
    <property type="entry name" value="Cytochrome P450"/>
    <property type="match status" value="1"/>
</dbReference>
<reference evidence="11" key="1">
    <citation type="submission" date="2020-06" db="EMBL/GenBank/DDBJ databases">
        <title>WGS assembly of Ceratodon purpureus strain R40.</title>
        <authorList>
            <person name="Carey S.B."/>
            <person name="Jenkins J."/>
            <person name="Shu S."/>
            <person name="Lovell J.T."/>
            <person name="Sreedasyam A."/>
            <person name="Maumus F."/>
            <person name="Tiley G.P."/>
            <person name="Fernandez-Pozo N."/>
            <person name="Barry K."/>
            <person name="Chen C."/>
            <person name="Wang M."/>
            <person name="Lipzen A."/>
            <person name="Daum C."/>
            <person name="Saski C.A."/>
            <person name="Payton A.C."/>
            <person name="Mcbreen J.C."/>
            <person name="Conrad R.E."/>
            <person name="Kollar L.M."/>
            <person name="Olsson S."/>
            <person name="Huttunen S."/>
            <person name="Landis J.B."/>
            <person name="Wickett N.J."/>
            <person name="Johnson M.G."/>
            <person name="Rensing S.A."/>
            <person name="Grimwood J."/>
            <person name="Schmutz J."/>
            <person name="Mcdaniel S.F."/>
        </authorList>
    </citation>
    <scope>NUCLEOTIDE SEQUENCE</scope>
    <source>
        <strain evidence="11">R40</strain>
    </source>
</reference>
<dbReference type="PRINTS" id="PR00385">
    <property type="entry name" value="P450"/>
</dbReference>
<name>A0A8T0HCB0_CERPU</name>
<evidence type="ECO:0000256" key="6">
    <source>
        <dbReference type="ARBA" id="ARBA00023004"/>
    </source>
</evidence>
<accession>A0A8T0HCB0</accession>
<keyword evidence="3 8" id="KW-0349">Heme</keyword>
<evidence type="ECO:0000256" key="4">
    <source>
        <dbReference type="ARBA" id="ARBA00022723"/>
    </source>
</evidence>
<dbReference type="Proteomes" id="UP000822688">
    <property type="component" value="Chromosome 7"/>
</dbReference>
<dbReference type="PANTHER" id="PTHR47944">
    <property type="entry name" value="CYTOCHROME P450 98A9"/>
    <property type="match status" value="1"/>
</dbReference>
<dbReference type="PRINTS" id="PR00463">
    <property type="entry name" value="EP450I"/>
</dbReference>
<keyword evidence="6 8" id="KW-0408">Iron</keyword>
<evidence type="ECO:0000313" key="11">
    <source>
        <dbReference type="EMBL" id="KAG0567789.1"/>
    </source>
</evidence>
<evidence type="ECO:0000256" key="1">
    <source>
        <dbReference type="ARBA" id="ARBA00001971"/>
    </source>
</evidence>
<dbReference type="PANTHER" id="PTHR47944:SF4">
    <property type="entry name" value="OS09G0441700 PROTEIN"/>
    <property type="match status" value="1"/>
</dbReference>
<keyword evidence="10" id="KW-1133">Transmembrane helix</keyword>
<comment type="cofactor">
    <cofactor evidence="1 8">
        <name>heme</name>
        <dbReference type="ChEBI" id="CHEBI:30413"/>
    </cofactor>
</comment>
<dbReference type="GO" id="GO:0020037">
    <property type="term" value="F:heme binding"/>
    <property type="evidence" value="ECO:0007669"/>
    <property type="project" value="InterPro"/>
</dbReference>
<feature type="binding site" description="axial binding residue" evidence="8">
    <location>
        <position position="456"/>
    </location>
    <ligand>
        <name>heme</name>
        <dbReference type="ChEBI" id="CHEBI:30413"/>
    </ligand>
    <ligandPart>
        <name>Fe</name>
        <dbReference type="ChEBI" id="CHEBI:18248"/>
    </ligandPart>
</feature>
<comment type="similarity">
    <text evidence="2 9">Belongs to the cytochrome P450 family.</text>
</comment>
<evidence type="ECO:0000256" key="7">
    <source>
        <dbReference type="ARBA" id="ARBA00023033"/>
    </source>
</evidence>
<evidence type="ECO:0000256" key="2">
    <source>
        <dbReference type="ARBA" id="ARBA00010617"/>
    </source>
</evidence>
<dbReference type="InterPro" id="IPR001128">
    <property type="entry name" value="Cyt_P450"/>
</dbReference>
<keyword evidence="10" id="KW-0472">Membrane</keyword>
<dbReference type="InterPro" id="IPR036396">
    <property type="entry name" value="Cyt_P450_sf"/>
</dbReference>
<dbReference type="GO" id="GO:0044550">
    <property type="term" value="P:secondary metabolite biosynthetic process"/>
    <property type="evidence" value="ECO:0007669"/>
    <property type="project" value="UniProtKB-ARBA"/>
</dbReference>
<organism evidence="11 12">
    <name type="scientific">Ceratodon purpureus</name>
    <name type="common">Fire moss</name>
    <name type="synonym">Dicranum purpureum</name>
    <dbReference type="NCBI Taxonomy" id="3225"/>
    <lineage>
        <taxon>Eukaryota</taxon>
        <taxon>Viridiplantae</taxon>
        <taxon>Streptophyta</taxon>
        <taxon>Embryophyta</taxon>
        <taxon>Bryophyta</taxon>
        <taxon>Bryophytina</taxon>
        <taxon>Bryopsida</taxon>
        <taxon>Dicranidae</taxon>
        <taxon>Pseudoditrichales</taxon>
        <taxon>Ditrichaceae</taxon>
        <taxon>Ceratodon</taxon>
    </lineage>
</organism>
<dbReference type="GO" id="GO:0005506">
    <property type="term" value="F:iron ion binding"/>
    <property type="evidence" value="ECO:0007669"/>
    <property type="project" value="InterPro"/>
</dbReference>
<keyword evidence="4 8" id="KW-0479">Metal-binding</keyword>
<dbReference type="CDD" id="cd20618">
    <property type="entry name" value="CYP71_clan"/>
    <property type="match status" value="1"/>
</dbReference>
<keyword evidence="5 9" id="KW-0560">Oxidoreductase</keyword>
<sequence>MILPSASTSGLWSVVTAVVLGILFLKLLTSRRKNLPPGPRGLPIIGALHLLGKYPAQDMAKLAKTYGPVMSLWFGQQLTVVASTPAAAEEILKTQGANFSGRVKNSYSQIIFPEDVTFQCDTPARLHLKKILHIQLNTAKQLKNTASLRAVEIAHMLRMIPQDGKTAVSVRNYVDVVVTNILSFMILKKRFMAVGALHAGQGDELAELEQVRQFRLLMEGIAKFSLENDYGDFIPIFKLIDIQGIRSRMWSIREQMDAFASKIVFEHLEQRKSCSLHEKDMVHVLLDQMEDDTLGFKITNQMVSSAVWNAFSAGTDTAVHAVEWAISECMHNPNVMSKAQAELDAVVGKSRRVEESDIPNLKYLHAICKEVFRLHPASPILFPHWNKNACMLFGYDIPAGTSVIVNVGAIARDPGIWEDPLVFKPERFLEGMPHANTDVQGHHFELLPFGTGRRQCPGIGLSLAMVHILTATLLQGFDWSLPKDLRPEDLNMAEAEGILSVRAEPLRAILKPRLSIPPIVN</sequence>
<dbReference type="InterPro" id="IPR002401">
    <property type="entry name" value="Cyt_P450_E_grp-I"/>
</dbReference>
<keyword evidence="12" id="KW-1185">Reference proteome</keyword>